<sequence>MEENIKNNIYEAALKLFSKQGFDGTSIRQIADEASTTIPMIYYYYKSKEGLFESVINEGVQKIKNAIVISDDNELYIEKLRKAIYRFLSFCRENRELTALLLGTWFGPSTIDVHIPSVVQVYVDLMEAFKNILDKGIAQGQFREHNTHELSQNILGMLTNYLARMFIGNEEIDPVHSTENVMDVLKYGILKKGER</sequence>
<evidence type="ECO:0000256" key="2">
    <source>
        <dbReference type="PROSITE-ProRule" id="PRU00335"/>
    </source>
</evidence>
<dbReference type="PROSITE" id="PS50977">
    <property type="entry name" value="HTH_TETR_2"/>
    <property type="match status" value="1"/>
</dbReference>
<dbReference type="InterPro" id="IPR001647">
    <property type="entry name" value="HTH_TetR"/>
</dbReference>
<gene>
    <name evidence="4" type="ORF">SAMN02746089_02207</name>
</gene>
<name>A0A1M5CWH1_9THEO</name>
<dbReference type="SUPFAM" id="SSF48498">
    <property type="entry name" value="Tetracyclin repressor-like, C-terminal domain"/>
    <property type="match status" value="1"/>
</dbReference>
<keyword evidence="5" id="KW-1185">Reference proteome</keyword>
<dbReference type="SUPFAM" id="SSF46689">
    <property type="entry name" value="Homeodomain-like"/>
    <property type="match status" value="1"/>
</dbReference>
<dbReference type="InterPro" id="IPR050624">
    <property type="entry name" value="HTH-type_Tx_Regulator"/>
</dbReference>
<protein>
    <submittedName>
        <fullName evidence="4">Transcriptional regulator, TetR family</fullName>
    </submittedName>
</protein>
<feature type="DNA-binding region" description="H-T-H motif" evidence="2">
    <location>
        <begin position="26"/>
        <end position="45"/>
    </location>
</feature>
<organism evidence="4 5">
    <name type="scientific">Caldanaerobius fijiensis DSM 17918</name>
    <dbReference type="NCBI Taxonomy" id="1121256"/>
    <lineage>
        <taxon>Bacteria</taxon>
        <taxon>Bacillati</taxon>
        <taxon>Bacillota</taxon>
        <taxon>Clostridia</taxon>
        <taxon>Thermoanaerobacterales</taxon>
        <taxon>Thermoanaerobacteraceae</taxon>
        <taxon>Caldanaerobius</taxon>
    </lineage>
</organism>
<evidence type="ECO:0000259" key="3">
    <source>
        <dbReference type="PROSITE" id="PS50977"/>
    </source>
</evidence>
<dbReference type="EMBL" id="FQVH01000031">
    <property type="protein sequence ID" value="SHF59019.1"/>
    <property type="molecule type" value="Genomic_DNA"/>
</dbReference>
<feature type="domain" description="HTH tetR-type" evidence="3">
    <location>
        <begin position="3"/>
        <end position="63"/>
    </location>
</feature>
<dbReference type="PANTHER" id="PTHR43479">
    <property type="entry name" value="ACREF/ENVCD OPERON REPRESSOR-RELATED"/>
    <property type="match status" value="1"/>
</dbReference>
<dbReference type="PANTHER" id="PTHR43479:SF11">
    <property type="entry name" value="ACREF_ENVCD OPERON REPRESSOR-RELATED"/>
    <property type="match status" value="1"/>
</dbReference>
<dbReference type="RefSeq" id="WP_073345286.1">
    <property type="nucleotide sequence ID" value="NZ_FQVH01000031.1"/>
</dbReference>
<dbReference type="Pfam" id="PF00440">
    <property type="entry name" value="TetR_N"/>
    <property type="match status" value="1"/>
</dbReference>
<evidence type="ECO:0000313" key="5">
    <source>
        <dbReference type="Proteomes" id="UP000184088"/>
    </source>
</evidence>
<dbReference type="Proteomes" id="UP000184088">
    <property type="component" value="Unassembled WGS sequence"/>
</dbReference>
<dbReference type="Gene3D" id="1.10.10.60">
    <property type="entry name" value="Homeodomain-like"/>
    <property type="match status" value="1"/>
</dbReference>
<evidence type="ECO:0000313" key="4">
    <source>
        <dbReference type="EMBL" id="SHF59019.1"/>
    </source>
</evidence>
<proteinExistence type="predicted"/>
<keyword evidence="1 2" id="KW-0238">DNA-binding</keyword>
<dbReference type="Pfam" id="PF17932">
    <property type="entry name" value="TetR_C_24"/>
    <property type="match status" value="1"/>
</dbReference>
<dbReference type="AlphaFoldDB" id="A0A1M5CWH1"/>
<dbReference type="Gene3D" id="1.10.357.10">
    <property type="entry name" value="Tetracycline Repressor, domain 2"/>
    <property type="match status" value="1"/>
</dbReference>
<dbReference type="PRINTS" id="PR00455">
    <property type="entry name" value="HTHTETR"/>
</dbReference>
<dbReference type="InterPro" id="IPR041490">
    <property type="entry name" value="KstR2_TetR_C"/>
</dbReference>
<dbReference type="STRING" id="1121256.SAMN02746089_02207"/>
<dbReference type="GO" id="GO:0003677">
    <property type="term" value="F:DNA binding"/>
    <property type="evidence" value="ECO:0007669"/>
    <property type="project" value="UniProtKB-UniRule"/>
</dbReference>
<reference evidence="4 5" key="1">
    <citation type="submission" date="2016-11" db="EMBL/GenBank/DDBJ databases">
        <authorList>
            <person name="Jaros S."/>
            <person name="Januszkiewicz K."/>
            <person name="Wedrychowicz H."/>
        </authorList>
    </citation>
    <scope>NUCLEOTIDE SEQUENCE [LARGE SCALE GENOMIC DNA]</scope>
    <source>
        <strain evidence="4 5">DSM 17918</strain>
    </source>
</reference>
<accession>A0A1M5CWH1</accession>
<evidence type="ECO:0000256" key="1">
    <source>
        <dbReference type="ARBA" id="ARBA00023125"/>
    </source>
</evidence>
<dbReference type="InterPro" id="IPR036271">
    <property type="entry name" value="Tet_transcr_reg_TetR-rel_C_sf"/>
</dbReference>
<dbReference type="InterPro" id="IPR009057">
    <property type="entry name" value="Homeodomain-like_sf"/>
</dbReference>
<dbReference type="OrthoDB" id="9785164at2"/>